<evidence type="ECO:0000313" key="3">
    <source>
        <dbReference type="Proteomes" id="UP000800093"/>
    </source>
</evidence>
<dbReference type="EMBL" id="ML986581">
    <property type="protein sequence ID" value="KAF2269947.1"/>
    <property type="molecule type" value="Genomic_DNA"/>
</dbReference>
<feature type="transmembrane region" description="Helical" evidence="1">
    <location>
        <begin position="20"/>
        <end position="41"/>
    </location>
</feature>
<evidence type="ECO:0000256" key="1">
    <source>
        <dbReference type="SAM" id="Phobius"/>
    </source>
</evidence>
<name>A0A9P4TQ65_9PLEO</name>
<organism evidence="2 3">
    <name type="scientific">Lojkania enalia</name>
    <dbReference type="NCBI Taxonomy" id="147567"/>
    <lineage>
        <taxon>Eukaryota</taxon>
        <taxon>Fungi</taxon>
        <taxon>Dikarya</taxon>
        <taxon>Ascomycota</taxon>
        <taxon>Pezizomycotina</taxon>
        <taxon>Dothideomycetes</taxon>
        <taxon>Pleosporomycetidae</taxon>
        <taxon>Pleosporales</taxon>
        <taxon>Pleosporales incertae sedis</taxon>
        <taxon>Lojkania</taxon>
    </lineage>
</organism>
<keyword evidence="3" id="KW-1185">Reference proteome</keyword>
<sequence length="56" mass="6099">MSDTGTDLYGTENQSMAAASLASSITQALLQFFAIAMIYHYRRRIAGGIDRSTVPE</sequence>
<comment type="caution">
    <text evidence="2">The sequence shown here is derived from an EMBL/GenBank/DDBJ whole genome shotgun (WGS) entry which is preliminary data.</text>
</comment>
<accession>A0A9P4TQ65</accession>
<evidence type="ECO:0000313" key="2">
    <source>
        <dbReference type="EMBL" id="KAF2269947.1"/>
    </source>
</evidence>
<dbReference type="AlphaFoldDB" id="A0A9P4TQ65"/>
<keyword evidence="1" id="KW-0812">Transmembrane</keyword>
<gene>
    <name evidence="2" type="ORF">CC78DRAFT_574834</name>
</gene>
<keyword evidence="1" id="KW-1133">Transmembrane helix</keyword>
<dbReference type="Proteomes" id="UP000800093">
    <property type="component" value="Unassembled WGS sequence"/>
</dbReference>
<proteinExistence type="predicted"/>
<protein>
    <submittedName>
        <fullName evidence="2">Uncharacterized protein</fullName>
    </submittedName>
</protein>
<keyword evidence="1" id="KW-0472">Membrane</keyword>
<reference evidence="3" key="1">
    <citation type="journal article" date="2020" name="Stud. Mycol.">
        <title>101 Dothideomycetes genomes: A test case for predicting lifestyles and emergence of pathogens.</title>
        <authorList>
            <person name="Haridas S."/>
            <person name="Albert R."/>
            <person name="Binder M."/>
            <person name="Bloem J."/>
            <person name="LaButti K."/>
            <person name="Salamov A."/>
            <person name="Andreopoulos B."/>
            <person name="Baker S."/>
            <person name="Barry K."/>
            <person name="Bills G."/>
            <person name="Bluhm B."/>
            <person name="Cannon C."/>
            <person name="Castanera R."/>
            <person name="Culley D."/>
            <person name="Daum C."/>
            <person name="Ezra D."/>
            <person name="Gonzalez J."/>
            <person name="Henrissat B."/>
            <person name="Kuo A."/>
            <person name="Liang C."/>
            <person name="Lipzen A."/>
            <person name="Lutzoni F."/>
            <person name="Magnuson J."/>
            <person name="Mondo S."/>
            <person name="Nolan M."/>
            <person name="Ohm R."/>
            <person name="Pangilinan J."/>
            <person name="Park H.-J."/>
            <person name="Ramirez L."/>
            <person name="Alfaro M."/>
            <person name="Sun H."/>
            <person name="Tritt A."/>
            <person name="Yoshinaga Y."/>
            <person name="Zwiers L.-H."/>
            <person name="Turgeon B."/>
            <person name="Goodwin S."/>
            <person name="Spatafora J."/>
            <person name="Crous P."/>
            <person name="Grigoriev I."/>
        </authorList>
    </citation>
    <scope>NUCLEOTIDE SEQUENCE [LARGE SCALE GENOMIC DNA]</scope>
    <source>
        <strain evidence="3">CBS 304.66</strain>
    </source>
</reference>